<feature type="chain" id="PRO_5036811785" description="LTD domain-containing protein" evidence="1">
    <location>
        <begin position="26"/>
        <end position="167"/>
    </location>
</feature>
<feature type="signal peptide" evidence="1">
    <location>
        <begin position="1"/>
        <end position="25"/>
    </location>
</feature>
<dbReference type="AlphaFoldDB" id="A0A919Q8U7"/>
<dbReference type="RefSeq" id="WP_204039812.1">
    <property type="nucleotide sequence ID" value="NZ_BOOA01000007.1"/>
</dbReference>
<protein>
    <recommendedName>
        <fullName evidence="2">LTD domain-containing protein</fullName>
    </recommendedName>
</protein>
<dbReference type="Gene3D" id="2.60.40.1260">
    <property type="entry name" value="Lamin Tail domain"/>
    <property type="match status" value="1"/>
</dbReference>
<name>A0A919Q8U7_9ACTN</name>
<organism evidence="3 4">
    <name type="scientific">Acrocarpospora phusangensis</name>
    <dbReference type="NCBI Taxonomy" id="1070424"/>
    <lineage>
        <taxon>Bacteria</taxon>
        <taxon>Bacillati</taxon>
        <taxon>Actinomycetota</taxon>
        <taxon>Actinomycetes</taxon>
        <taxon>Streptosporangiales</taxon>
        <taxon>Streptosporangiaceae</taxon>
        <taxon>Acrocarpospora</taxon>
    </lineage>
</organism>
<keyword evidence="4" id="KW-1185">Reference proteome</keyword>
<evidence type="ECO:0000313" key="4">
    <source>
        <dbReference type="Proteomes" id="UP000640052"/>
    </source>
</evidence>
<dbReference type="SUPFAM" id="SSF74853">
    <property type="entry name" value="Lamin A/C globular tail domain"/>
    <property type="match status" value="1"/>
</dbReference>
<accession>A0A919Q8U7</accession>
<feature type="domain" description="LTD" evidence="2">
    <location>
        <begin position="28"/>
        <end position="162"/>
    </location>
</feature>
<dbReference type="InterPro" id="IPR001322">
    <property type="entry name" value="Lamin_tail_dom"/>
</dbReference>
<dbReference type="EMBL" id="BOOA01000007">
    <property type="protein sequence ID" value="GIH22993.1"/>
    <property type="molecule type" value="Genomic_DNA"/>
</dbReference>
<evidence type="ECO:0000256" key="1">
    <source>
        <dbReference type="SAM" id="SignalP"/>
    </source>
</evidence>
<evidence type="ECO:0000313" key="3">
    <source>
        <dbReference type="EMBL" id="GIH22993.1"/>
    </source>
</evidence>
<gene>
    <name evidence="3" type="ORF">Aph01nite_13030</name>
</gene>
<keyword evidence="1" id="KW-0732">Signal</keyword>
<dbReference type="PROSITE" id="PS51841">
    <property type="entry name" value="LTD"/>
    <property type="match status" value="1"/>
</dbReference>
<comment type="caution">
    <text evidence="3">The sequence shown here is derived from an EMBL/GenBank/DDBJ whole genome shotgun (WGS) entry which is preliminary data.</text>
</comment>
<sequence>MKRILAALAVLILAAAGLTPTAAIATASTAEVLIAVSAPAVQIQTVRYNVKGVDTPSNARYEYVVIRNVSADSGQDMTGWTLEDAVGNTFTFPGSTAAPWILAPGAWVVVHTGRNLQPSADITATINLYWGRYNHVWSNSGKDSVVLYTAAGVRVDRFSYDDFTFTP</sequence>
<proteinExistence type="predicted"/>
<evidence type="ECO:0000259" key="2">
    <source>
        <dbReference type="PROSITE" id="PS51841"/>
    </source>
</evidence>
<dbReference type="Pfam" id="PF00932">
    <property type="entry name" value="LTD"/>
    <property type="match status" value="1"/>
</dbReference>
<dbReference type="InterPro" id="IPR036415">
    <property type="entry name" value="Lamin_tail_dom_sf"/>
</dbReference>
<dbReference type="Proteomes" id="UP000640052">
    <property type="component" value="Unassembled WGS sequence"/>
</dbReference>
<reference evidence="3" key="1">
    <citation type="submission" date="2021-01" db="EMBL/GenBank/DDBJ databases">
        <title>Whole genome shotgun sequence of Acrocarpospora phusangensis NBRC 108782.</title>
        <authorList>
            <person name="Komaki H."/>
            <person name="Tamura T."/>
        </authorList>
    </citation>
    <scope>NUCLEOTIDE SEQUENCE</scope>
    <source>
        <strain evidence="3">NBRC 108782</strain>
    </source>
</reference>